<accession>A0AAV7TD34</accession>
<organism evidence="2 3">
    <name type="scientific">Pleurodeles waltl</name>
    <name type="common">Iberian ribbed newt</name>
    <dbReference type="NCBI Taxonomy" id="8319"/>
    <lineage>
        <taxon>Eukaryota</taxon>
        <taxon>Metazoa</taxon>
        <taxon>Chordata</taxon>
        <taxon>Craniata</taxon>
        <taxon>Vertebrata</taxon>
        <taxon>Euteleostomi</taxon>
        <taxon>Amphibia</taxon>
        <taxon>Batrachia</taxon>
        <taxon>Caudata</taxon>
        <taxon>Salamandroidea</taxon>
        <taxon>Salamandridae</taxon>
        <taxon>Pleurodelinae</taxon>
        <taxon>Pleurodeles</taxon>
    </lineage>
</organism>
<sequence length="147" mass="16593">MGLEPSPRQHKLTRKEPTHFSRPHSLPPTRLRHCGSPQTQTLNEQLTVTRRALTRGHHSLRDQPMTLENTCSCFSTKFAGACLINLMKKSMAARLGCIDINFRGMKIATGCWRFVPALPRTPLHYFMVDVLRPGAHPQWLAGVTRAP</sequence>
<keyword evidence="3" id="KW-1185">Reference proteome</keyword>
<name>A0AAV7TD34_PLEWA</name>
<gene>
    <name evidence="2" type="ORF">NDU88_005835</name>
</gene>
<dbReference type="Proteomes" id="UP001066276">
    <property type="component" value="Chromosome 4_1"/>
</dbReference>
<evidence type="ECO:0000313" key="2">
    <source>
        <dbReference type="EMBL" id="KAJ1174011.1"/>
    </source>
</evidence>
<evidence type="ECO:0000313" key="3">
    <source>
        <dbReference type="Proteomes" id="UP001066276"/>
    </source>
</evidence>
<dbReference type="AlphaFoldDB" id="A0AAV7TD34"/>
<protein>
    <submittedName>
        <fullName evidence="2">Uncharacterized protein</fullName>
    </submittedName>
</protein>
<feature type="region of interest" description="Disordered" evidence="1">
    <location>
        <begin position="1"/>
        <end position="34"/>
    </location>
</feature>
<evidence type="ECO:0000256" key="1">
    <source>
        <dbReference type="SAM" id="MobiDB-lite"/>
    </source>
</evidence>
<proteinExistence type="predicted"/>
<dbReference type="EMBL" id="JANPWB010000007">
    <property type="protein sequence ID" value="KAJ1174011.1"/>
    <property type="molecule type" value="Genomic_DNA"/>
</dbReference>
<reference evidence="2" key="1">
    <citation type="journal article" date="2022" name="bioRxiv">
        <title>Sequencing and chromosome-scale assembly of the giantPleurodeles waltlgenome.</title>
        <authorList>
            <person name="Brown T."/>
            <person name="Elewa A."/>
            <person name="Iarovenko S."/>
            <person name="Subramanian E."/>
            <person name="Araus A.J."/>
            <person name="Petzold A."/>
            <person name="Susuki M."/>
            <person name="Suzuki K.-i.T."/>
            <person name="Hayashi T."/>
            <person name="Toyoda A."/>
            <person name="Oliveira C."/>
            <person name="Osipova E."/>
            <person name="Leigh N.D."/>
            <person name="Simon A."/>
            <person name="Yun M.H."/>
        </authorList>
    </citation>
    <scope>NUCLEOTIDE SEQUENCE</scope>
    <source>
        <strain evidence="2">20211129_DDA</strain>
        <tissue evidence="2">Liver</tissue>
    </source>
</reference>
<comment type="caution">
    <text evidence="2">The sequence shown here is derived from an EMBL/GenBank/DDBJ whole genome shotgun (WGS) entry which is preliminary data.</text>
</comment>